<dbReference type="CDD" id="cd03677">
    <property type="entry name" value="MM_CoA_mutase_beta"/>
    <property type="match status" value="1"/>
</dbReference>
<evidence type="ECO:0000256" key="3">
    <source>
        <dbReference type="ARBA" id="ARBA00005146"/>
    </source>
</evidence>
<feature type="domain" description="Methylmalonyl-CoA mutase alpha/beta chain catalytic" evidence="10">
    <location>
        <begin position="41"/>
        <end position="111"/>
    </location>
</feature>
<protein>
    <recommendedName>
        <fullName evidence="9">Methylmalonyl-CoA mutase small subunit</fullName>
        <ecNumber evidence="9">5.4.99.2</ecNumber>
    </recommendedName>
</protein>
<dbReference type="InterPro" id="IPR004608">
    <property type="entry name" value="MMCoA_mutase_b"/>
</dbReference>
<gene>
    <name evidence="12" type="primary">mutA</name>
    <name evidence="11" type="ORF">BHV76_02905</name>
    <name evidence="12" type="ORF">DWY14_04680</name>
</gene>
<reference evidence="11 13" key="1">
    <citation type="journal article" date="2016" name="Nat. Biotechnol.">
        <title>Measurement of bacterial replication rates in microbial communities.</title>
        <authorList>
            <person name="Brown C.T."/>
            <person name="Olm M.R."/>
            <person name="Thomas B.C."/>
            <person name="Banfield J.F."/>
        </authorList>
    </citation>
    <scope>NUCLEOTIDE SEQUENCE [LARGE SCALE GENOMIC DNA]</scope>
    <source>
        <strain evidence="11">45_130</strain>
    </source>
</reference>
<sequence length="636" mass="70356">MADSKEKLFSDFSPVSTQEWMDKITVDLKGADFEKKLVWRTNEGFKVKPFYRQEDLEGLKTTEGLPGQYPYIRGIKKDDNTWFIRQDITVNDAAEANAKALDILNKGVDSLGFHIKAKELNAEYLDTLLKDICCECVELNFSTCQRHTLQLAQLLVAYFQKKGYAPEKLKGSLNFDPISKMMQKGKDVSAVIATGKELVETLAAYPHFRCIAVNSVQLNNAGAYIYQELGYALAWGNEYLNQLVEAGVPAALAAKKIKFNFGISSNYFMEIAKFRAARMLWADIVKQYAPKCPRTDCKNTGADGTCYCACKMVAHAETSNFNLTLFDAHVNLLRTQTEAMSAAIAGVNSITVSPFDKAYETPDDFSERIARNQQLLLKEESHLNRIVDPAAGSYYIENLTVAIAKQAWDLFLSVEEAGGMLQAVKAGSIQEAVNQSNKARHEAVSKRKEILLGTNQYPNFNELAGDKRPLDGCKKCGCGGEAHEEEGTLAKLETARAASEFEALRLETENSGKRPKAFMLTIGNLAMRQARAQFSCNFLACAGYQVIDNLGFASVEEGIEAAMKAQADIVVICSSDDEYAEYAIPAFKALNGRAMFIVAGAPACMEELKAAGIENFIHVRCNVLETLREYNSKLLS</sequence>
<evidence type="ECO:0000256" key="5">
    <source>
        <dbReference type="ARBA" id="ARBA00011870"/>
    </source>
</evidence>
<evidence type="ECO:0000256" key="4">
    <source>
        <dbReference type="ARBA" id="ARBA00008465"/>
    </source>
</evidence>
<dbReference type="CDD" id="cd02065">
    <property type="entry name" value="B12-binding_like"/>
    <property type="match status" value="1"/>
</dbReference>
<keyword evidence="7 12" id="KW-0413">Isomerase</keyword>
<keyword evidence="8" id="KW-0170">Cobalt</keyword>
<comment type="cofactor">
    <cofactor evidence="2">
        <name>adenosylcob(III)alamin</name>
        <dbReference type="ChEBI" id="CHEBI:18408"/>
    </cofactor>
</comment>
<dbReference type="Pfam" id="PF01642">
    <property type="entry name" value="MM_CoA_mutase"/>
    <property type="match status" value="2"/>
</dbReference>
<name>A0A1Q6GLX6_9BACT</name>
<dbReference type="PANTHER" id="PTHR48101:SF1">
    <property type="entry name" value="METHYLMALONYL-COA MUTASE, LARGE SUBUNIT"/>
    <property type="match status" value="1"/>
</dbReference>
<dbReference type="InterPro" id="IPR058549">
    <property type="entry name" value="MeMalonylCoA_mutase_a/b_site"/>
</dbReference>
<dbReference type="Proteomes" id="UP000285750">
    <property type="component" value="Unassembled WGS sequence"/>
</dbReference>
<dbReference type="EC" id="5.4.99.2" evidence="9"/>
<evidence type="ECO:0000313" key="12">
    <source>
        <dbReference type="EMBL" id="RGS09091.1"/>
    </source>
</evidence>
<dbReference type="RefSeq" id="WP_118430720.1">
    <property type="nucleotide sequence ID" value="NZ_CATXGJ010000010.1"/>
</dbReference>
<dbReference type="InterPro" id="IPR016176">
    <property type="entry name" value="Cbl-dep_enz_cat"/>
</dbReference>
<dbReference type="GO" id="GO:0004494">
    <property type="term" value="F:methylmalonyl-CoA mutase activity"/>
    <property type="evidence" value="ECO:0007669"/>
    <property type="project" value="UniProtKB-UniRule"/>
</dbReference>
<dbReference type="GO" id="GO:0019652">
    <property type="term" value="P:lactate fermentation to propionate and acetate"/>
    <property type="evidence" value="ECO:0007669"/>
    <property type="project" value="InterPro"/>
</dbReference>
<dbReference type="Gene3D" id="3.40.50.280">
    <property type="entry name" value="Cobalamin-binding domain"/>
    <property type="match status" value="1"/>
</dbReference>
<comment type="similarity">
    <text evidence="4">Belongs to the methylmalonyl-CoA mutase family.</text>
</comment>
<evidence type="ECO:0000256" key="9">
    <source>
        <dbReference type="NCBIfam" id="TIGR00642"/>
    </source>
</evidence>
<dbReference type="SUPFAM" id="SSF52242">
    <property type="entry name" value="Cobalamin (vitamin B12)-binding domain"/>
    <property type="match status" value="1"/>
</dbReference>
<dbReference type="PROSITE" id="PS00544">
    <property type="entry name" value="METMALONYL_COA_MUTASE"/>
    <property type="match status" value="1"/>
</dbReference>
<reference evidence="12 14" key="2">
    <citation type="submission" date="2018-08" db="EMBL/GenBank/DDBJ databases">
        <title>A genome reference for cultivated species of the human gut microbiota.</title>
        <authorList>
            <person name="Zou Y."/>
            <person name="Xue W."/>
            <person name="Luo G."/>
        </authorList>
    </citation>
    <scope>NUCLEOTIDE SEQUENCE [LARGE SCALE GENOMIC DNA]</scope>
    <source>
        <strain evidence="12 14">AF24-16AC</strain>
    </source>
</reference>
<dbReference type="EMBL" id="MNQR01000010">
    <property type="protein sequence ID" value="OKZ11958.1"/>
    <property type="molecule type" value="Genomic_DNA"/>
</dbReference>
<dbReference type="GO" id="GO:0046872">
    <property type="term" value="F:metal ion binding"/>
    <property type="evidence" value="ECO:0007669"/>
    <property type="project" value="InterPro"/>
</dbReference>
<dbReference type="UniPathway" id="UPA00945">
    <property type="reaction ID" value="UER00910"/>
</dbReference>
<accession>A0A1Q6GLX6</accession>
<evidence type="ECO:0000313" key="14">
    <source>
        <dbReference type="Proteomes" id="UP000285750"/>
    </source>
</evidence>
<organism evidence="12 14">
    <name type="scientific">Phocaeicola plebeius</name>
    <dbReference type="NCBI Taxonomy" id="310297"/>
    <lineage>
        <taxon>Bacteria</taxon>
        <taxon>Pseudomonadati</taxon>
        <taxon>Bacteroidota</taxon>
        <taxon>Bacteroidia</taxon>
        <taxon>Bacteroidales</taxon>
        <taxon>Bacteroidaceae</taxon>
        <taxon>Phocaeicola</taxon>
    </lineage>
</organism>
<evidence type="ECO:0000259" key="10">
    <source>
        <dbReference type="Pfam" id="PF01642"/>
    </source>
</evidence>
<dbReference type="Gene3D" id="3.20.20.240">
    <property type="entry name" value="Methylmalonyl-CoA mutase"/>
    <property type="match status" value="1"/>
</dbReference>
<dbReference type="SUPFAM" id="SSF51703">
    <property type="entry name" value="Cobalamin (vitamin B12)-dependent enzymes"/>
    <property type="match status" value="1"/>
</dbReference>
<dbReference type="EMBL" id="QRUY01000007">
    <property type="protein sequence ID" value="RGS09091.1"/>
    <property type="molecule type" value="Genomic_DNA"/>
</dbReference>
<comment type="caution">
    <text evidence="12">The sequence shown here is derived from an EMBL/GenBank/DDBJ whole genome shotgun (WGS) entry which is preliminary data.</text>
</comment>
<evidence type="ECO:0000256" key="1">
    <source>
        <dbReference type="ARBA" id="ARBA00000290"/>
    </source>
</evidence>
<dbReference type="NCBIfam" id="TIGR00642">
    <property type="entry name" value="mmCoA_mut_beta"/>
    <property type="match status" value="1"/>
</dbReference>
<evidence type="ECO:0000256" key="2">
    <source>
        <dbReference type="ARBA" id="ARBA00001922"/>
    </source>
</evidence>
<dbReference type="PANTHER" id="PTHR48101">
    <property type="entry name" value="METHYLMALONYL-COA MUTASE, MITOCHONDRIAL-RELATED"/>
    <property type="match status" value="1"/>
</dbReference>
<comment type="pathway">
    <text evidence="3">Metabolic intermediate metabolism; propanoyl-CoA degradation; succinyl-CoA from propanoyl-CoA: step 3/3.</text>
</comment>
<dbReference type="InterPro" id="IPR036724">
    <property type="entry name" value="Cobalamin-bd_sf"/>
</dbReference>
<feature type="domain" description="Methylmalonyl-CoA mutase alpha/beta chain catalytic" evidence="10">
    <location>
        <begin position="125"/>
        <end position="459"/>
    </location>
</feature>
<evidence type="ECO:0000256" key="8">
    <source>
        <dbReference type="ARBA" id="ARBA00023285"/>
    </source>
</evidence>
<keyword evidence="6" id="KW-0846">Cobalamin</keyword>
<evidence type="ECO:0000313" key="11">
    <source>
        <dbReference type="EMBL" id="OKZ11958.1"/>
    </source>
</evidence>
<dbReference type="GO" id="GO:0031419">
    <property type="term" value="F:cobalamin binding"/>
    <property type="evidence" value="ECO:0007669"/>
    <property type="project" value="UniProtKB-KW"/>
</dbReference>
<dbReference type="InterPro" id="IPR006099">
    <property type="entry name" value="MeMalonylCoA_mutase_a/b_cat"/>
</dbReference>
<evidence type="ECO:0000256" key="7">
    <source>
        <dbReference type="ARBA" id="ARBA00023235"/>
    </source>
</evidence>
<evidence type="ECO:0000313" key="13">
    <source>
        <dbReference type="Proteomes" id="UP000186685"/>
    </source>
</evidence>
<dbReference type="Proteomes" id="UP000186685">
    <property type="component" value="Unassembled WGS sequence"/>
</dbReference>
<proteinExistence type="inferred from homology"/>
<evidence type="ECO:0000256" key="6">
    <source>
        <dbReference type="ARBA" id="ARBA00022628"/>
    </source>
</evidence>
<comment type="catalytic activity">
    <reaction evidence="1">
        <text>(R)-methylmalonyl-CoA = succinyl-CoA</text>
        <dbReference type="Rhea" id="RHEA:22888"/>
        <dbReference type="ChEBI" id="CHEBI:57292"/>
        <dbReference type="ChEBI" id="CHEBI:57326"/>
        <dbReference type="EC" id="5.4.99.2"/>
    </reaction>
</comment>
<dbReference type="AlphaFoldDB" id="A0A1Q6GLX6"/>
<comment type="subunit">
    <text evidence="5">Heterodimer of an alpha and a beta chain.</text>
</comment>